<keyword evidence="5 12" id="KW-0235">DNA replication</keyword>
<feature type="domain" description="Toprim" evidence="15">
    <location>
        <begin position="279"/>
        <end position="360"/>
    </location>
</feature>
<dbReference type="Gene3D" id="3.90.980.10">
    <property type="entry name" value="DNA primase, catalytic core, N-terminal domain"/>
    <property type="match status" value="1"/>
</dbReference>
<dbReference type="FunFam" id="3.90.580.10:FF:000001">
    <property type="entry name" value="DNA primase"/>
    <property type="match status" value="1"/>
</dbReference>
<evidence type="ECO:0000256" key="10">
    <source>
        <dbReference type="ARBA" id="ARBA00023125"/>
    </source>
</evidence>
<dbReference type="GO" id="GO:0003677">
    <property type="term" value="F:DNA binding"/>
    <property type="evidence" value="ECO:0007669"/>
    <property type="project" value="UniProtKB-KW"/>
</dbReference>
<dbReference type="SMART" id="SM00493">
    <property type="entry name" value="TOPRIM"/>
    <property type="match status" value="1"/>
</dbReference>
<dbReference type="GO" id="GO:1990077">
    <property type="term" value="C:primosome complex"/>
    <property type="evidence" value="ECO:0007669"/>
    <property type="project" value="UniProtKB-KW"/>
</dbReference>
<dbReference type="GO" id="GO:0003899">
    <property type="term" value="F:DNA-directed RNA polymerase activity"/>
    <property type="evidence" value="ECO:0007669"/>
    <property type="project" value="UniProtKB-UniRule"/>
</dbReference>
<dbReference type="InterPro" id="IPR050219">
    <property type="entry name" value="DnaG_primase"/>
</dbReference>
<comment type="domain">
    <text evidence="12">Contains an N-terminal zinc-binding domain, a central core domain that contains the primase activity, and a C-terminal DnaB-binding domain.</text>
</comment>
<organism evidence="16 17">
    <name type="scientific">Candidatus Yanofskybacteria bacterium RIFCSPHIGHO2_02_FULL_39_10</name>
    <dbReference type="NCBI Taxonomy" id="1802674"/>
    <lineage>
        <taxon>Bacteria</taxon>
        <taxon>Candidatus Yanofskyibacteriota</taxon>
    </lineage>
</organism>
<dbReference type="InterPro" id="IPR013264">
    <property type="entry name" value="DNAG_N"/>
</dbReference>
<keyword evidence="2 12" id="KW-0639">Primosome</keyword>
<dbReference type="CDD" id="cd03364">
    <property type="entry name" value="TOPRIM_DnaG_primases"/>
    <property type="match status" value="1"/>
</dbReference>
<dbReference type="InterPro" id="IPR037068">
    <property type="entry name" value="DNA_primase_core_N_sf"/>
</dbReference>
<proteinExistence type="inferred from homology"/>
<comment type="catalytic activity">
    <reaction evidence="12">
        <text>ssDNA + n NTP = ssDNA/pppN(pN)n-1 hybrid + (n-1) diphosphate.</text>
        <dbReference type="EC" id="2.7.7.101"/>
    </reaction>
</comment>
<dbReference type="Pfam" id="PF13155">
    <property type="entry name" value="Toprim_2"/>
    <property type="match status" value="1"/>
</dbReference>
<evidence type="ECO:0000256" key="14">
    <source>
        <dbReference type="PIRSR" id="PIRSR002811-1"/>
    </source>
</evidence>
<dbReference type="Pfam" id="PF08275">
    <property type="entry name" value="DNAG_N"/>
    <property type="match status" value="1"/>
</dbReference>
<evidence type="ECO:0000256" key="11">
    <source>
        <dbReference type="ARBA" id="ARBA00023163"/>
    </source>
</evidence>
<dbReference type="EMBL" id="MGJO01000043">
    <property type="protein sequence ID" value="OGN08685.1"/>
    <property type="molecule type" value="Genomic_DNA"/>
</dbReference>
<keyword evidence="1 12" id="KW-0240">DNA-directed RNA polymerase</keyword>
<evidence type="ECO:0000256" key="1">
    <source>
        <dbReference type="ARBA" id="ARBA00022478"/>
    </source>
</evidence>
<dbReference type="GO" id="GO:0005737">
    <property type="term" value="C:cytoplasm"/>
    <property type="evidence" value="ECO:0007669"/>
    <property type="project" value="TreeGrafter"/>
</dbReference>
<keyword evidence="11 12" id="KW-0804">Transcription</keyword>
<dbReference type="PANTHER" id="PTHR30313">
    <property type="entry name" value="DNA PRIMASE"/>
    <property type="match status" value="1"/>
</dbReference>
<dbReference type="EC" id="2.7.7.101" evidence="12"/>
<dbReference type="AlphaFoldDB" id="A0A1F8F6B3"/>
<keyword evidence="10 12" id="KW-0238">DNA-binding</keyword>
<dbReference type="Gene3D" id="3.40.1360.10">
    <property type="match status" value="1"/>
</dbReference>
<dbReference type="SMART" id="SM00400">
    <property type="entry name" value="ZnF_CHCC"/>
    <property type="match status" value="1"/>
</dbReference>
<evidence type="ECO:0000256" key="6">
    <source>
        <dbReference type="ARBA" id="ARBA00022723"/>
    </source>
</evidence>
<gene>
    <name evidence="12" type="primary">dnaG</name>
    <name evidence="16" type="ORF">A3C61_01390</name>
</gene>
<dbReference type="InterPro" id="IPR019475">
    <property type="entry name" value="DNA_primase_DnaB-bd"/>
</dbReference>
<dbReference type="InterPro" id="IPR030846">
    <property type="entry name" value="DnaG_bac"/>
</dbReference>
<dbReference type="GO" id="GO:0008270">
    <property type="term" value="F:zinc ion binding"/>
    <property type="evidence" value="ECO:0007669"/>
    <property type="project" value="UniProtKB-UniRule"/>
</dbReference>
<dbReference type="Pfam" id="PF10410">
    <property type="entry name" value="DnaB_bind"/>
    <property type="match status" value="1"/>
</dbReference>
<dbReference type="PIRSF" id="PIRSF002811">
    <property type="entry name" value="DnaG"/>
    <property type="match status" value="1"/>
</dbReference>
<dbReference type="InterPro" id="IPR034151">
    <property type="entry name" value="TOPRIM_DnaG_bac"/>
</dbReference>
<name>A0A1F8F6B3_9BACT</name>
<feature type="zinc finger region" description="CHC2-type" evidence="12 14">
    <location>
        <begin position="36"/>
        <end position="60"/>
    </location>
</feature>
<comment type="similarity">
    <text evidence="12 13">Belongs to the DnaG primase family.</text>
</comment>
<sequence length="626" mass="70678">MPEDNVSKIKERLDITDIISSYIKVQKAGVNFKACCPFHNEKTPSFYISPERQIWHCFGCQKGGDMFSFVQELEGVEFPEALRVLAQRAGVKLDNFDPTLRDAKTALYEIIETASRFFEKQLSHSPAGKQALVYLRDRGLKEDTIKEFRLGFAPDDWHSLGNFLRNCGYSDQDIISSGLTIKRDGGADMYDRFRSRIIFPICNINDQIVGFTGRVFQPQTHAEKTQNIAEKVGVSQREVSDSQQQAPAKYINTPQTAIYDKGRILYGLNRAKMEARRANRCLLVEGNMDAIMSYQAGVKNVAATSGTALTPSQLQLLQRYTNNLDFCFDVDQAGFTATRRGIGLALSQNFNIKIVHLQDPQCKDPADYVKKFGQKWQETVISAKPVIDFYFDRLKSELDLSSVEGKKALIANLGPLIKRLVSNVEHSHWVSKLAAVLKTKEEAIEADILLVKDDLEIYAGQPASPNQGEQSESVIRNQLPINKLADDMLSEALLAVLIKNPKLLRQQAEELNLELMDPSTNQIISKLIKSNAENFKFDNFIKQFNGDTVMKLEFAYLKSQELLKDFTDKELEDELLNIKNKLEHRSLVGQLASIELDIKAAEANNDKEKLALLASQFNELTKKFPK</sequence>
<dbReference type="Proteomes" id="UP000178908">
    <property type="component" value="Unassembled WGS sequence"/>
</dbReference>
<reference evidence="16 17" key="1">
    <citation type="journal article" date="2016" name="Nat. Commun.">
        <title>Thousands of microbial genomes shed light on interconnected biogeochemical processes in an aquifer system.</title>
        <authorList>
            <person name="Anantharaman K."/>
            <person name="Brown C.T."/>
            <person name="Hug L.A."/>
            <person name="Sharon I."/>
            <person name="Castelle C.J."/>
            <person name="Probst A.J."/>
            <person name="Thomas B.C."/>
            <person name="Singh A."/>
            <person name="Wilkins M.J."/>
            <person name="Karaoz U."/>
            <person name="Brodie E.L."/>
            <person name="Williams K.H."/>
            <person name="Hubbard S.S."/>
            <person name="Banfield J.F."/>
        </authorList>
    </citation>
    <scope>NUCLEOTIDE SEQUENCE [LARGE SCALE GENOMIC DNA]</scope>
</reference>
<dbReference type="Gene3D" id="3.90.580.10">
    <property type="entry name" value="Zinc finger, CHC2-type domain"/>
    <property type="match status" value="1"/>
</dbReference>
<evidence type="ECO:0000313" key="16">
    <source>
        <dbReference type="EMBL" id="OGN08685.1"/>
    </source>
</evidence>
<evidence type="ECO:0000256" key="2">
    <source>
        <dbReference type="ARBA" id="ARBA00022515"/>
    </source>
</evidence>
<dbReference type="Gene3D" id="1.10.860.10">
    <property type="entry name" value="DNAb Helicase, Chain A"/>
    <property type="match status" value="1"/>
</dbReference>
<keyword evidence="7 12" id="KW-0863">Zinc-finger</keyword>
<dbReference type="InterPro" id="IPR016136">
    <property type="entry name" value="DNA_helicase_N/primase_C"/>
</dbReference>
<evidence type="ECO:0000313" key="17">
    <source>
        <dbReference type="Proteomes" id="UP000178908"/>
    </source>
</evidence>
<evidence type="ECO:0000256" key="9">
    <source>
        <dbReference type="ARBA" id="ARBA00022842"/>
    </source>
</evidence>
<comment type="cofactor">
    <cofactor evidence="12 13 14">
        <name>Zn(2+)</name>
        <dbReference type="ChEBI" id="CHEBI:29105"/>
    </cofactor>
    <text evidence="12 13 14">Binds 1 zinc ion per monomer.</text>
</comment>
<evidence type="ECO:0000256" key="4">
    <source>
        <dbReference type="ARBA" id="ARBA00022695"/>
    </source>
</evidence>
<keyword evidence="4 12" id="KW-0548">Nucleotidyltransferase</keyword>
<protein>
    <recommendedName>
        <fullName evidence="12 13">DNA primase</fullName>
        <ecNumber evidence="12">2.7.7.101</ecNumber>
    </recommendedName>
</protein>
<dbReference type="InterPro" id="IPR036977">
    <property type="entry name" value="DNA_primase_Znf_CHC2"/>
</dbReference>
<evidence type="ECO:0000256" key="5">
    <source>
        <dbReference type="ARBA" id="ARBA00022705"/>
    </source>
</evidence>
<comment type="subunit">
    <text evidence="12">Monomer. Interacts with DnaB.</text>
</comment>
<evidence type="ECO:0000256" key="12">
    <source>
        <dbReference type="HAMAP-Rule" id="MF_00974"/>
    </source>
</evidence>
<evidence type="ECO:0000256" key="3">
    <source>
        <dbReference type="ARBA" id="ARBA00022679"/>
    </source>
</evidence>
<evidence type="ECO:0000256" key="7">
    <source>
        <dbReference type="ARBA" id="ARBA00022771"/>
    </source>
</evidence>
<dbReference type="PANTHER" id="PTHR30313:SF2">
    <property type="entry name" value="DNA PRIMASE"/>
    <property type="match status" value="1"/>
</dbReference>
<evidence type="ECO:0000256" key="8">
    <source>
        <dbReference type="ARBA" id="ARBA00022833"/>
    </source>
</evidence>
<keyword evidence="6 12" id="KW-0479">Metal-binding</keyword>
<dbReference type="InterPro" id="IPR002694">
    <property type="entry name" value="Znf_CHC2"/>
</dbReference>
<dbReference type="GO" id="GO:0000428">
    <property type="term" value="C:DNA-directed RNA polymerase complex"/>
    <property type="evidence" value="ECO:0007669"/>
    <property type="project" value="UniProtKB-KW"/>
</dbReference>
<comment type="function">
    <text evidence="12 13">RNA polymerase that catalyzes the synthesis of short RNA molecules used as primers for DNA polymerase during DNA replication.</text>
</comment>
<dbReference type="PROSITE" id="PS50880">
    <property type="entry name" value="TOPRIM"/>
    <property type="match status" value="1"/>
</dbReference>
<dbReference type="InterPro" id="IPR006171">
    <property type="entry name" value="TOPRIM_dom"/>
</dbReference>
<evidence type="ECO:0000256" key="13">
    <source>
        <dbReference type="PIRNR" id="PIRNR002811"/>
    </source>
</evidence>
<dbReference type="HAMAP" id="MF_00974">
    <property type="entry name" value="DNA_primase_DnaG"/>
    <property type="match status" value="1"/>
</dbReference>
<dbReference type="SUPFAM" id="SSF57783">
    <property type="entry name" value="Zinc beta-ribbon"/>
    <property type="match status" value="1"/>
</dbReference>
<accession>A0A1F8F6B3</accession>
<keyword evidence="9" id="KW-0460">Magnesium</keyword>
<keyword evidence="3 12" id="KW-0808">Transferase</keyword>
<evidence type="ECO:0000259" key="15">
    <source>
        <dbReference type="PROSITE" id="PS50880"/>
    </source>
</evidence>
<comment type="caution">
    <text evidence="16">The sequence shown here is derived from an EMBL/GenBank/DDBJ whole genome shotgun (WGS) entry which is preliminary data.</text>
</comment>
<dbReference type="SUPFAM" id="SSF56731">
    <property type="entry name" value="DNA primase core"/>
    <property type="match status" value="1"/>
</dbReference>
<keyword evidence="8 12" id="KW-0862">Zinc</keyword>
<dbReference type="GO" id="GO:0006269">
    <property type="term" value="P:DNA replication, synthesis of primer"/>
    <property type="evidence" value="ECO:0007669"/>
    <property type="project" value="UniProtKB-UniRule"/>
</dbReference>
<dbReference type="Pfam" id="PF01807">
    <property type="entry name" value="Zn_ribbon_DnaG"/>
    <property type="match status" value="1"/>
</dbReference>